<name>G3MBA0_9CAUD</name>
<dbReference type="Proteomes" id="UP000009273">
    <property type="component" value="Segment"/>
</dbReference>
<keyword evidence="2" id="KW-1185">Reference proteome</keyword>
<proteinExistence type="predicted"/>
<evidence type="ECO:0000313" key="1">
    <source>
        <dbReference type="EMBL" id="AEO93301.1"/>
    </source>
</evidence>
<reference evidence="1 2" key="1">
    <citation type="submission" date="2011-09" db="EMBL/GenBank/DDBJ databases">
        <authorList>
            <person name="Pope W.H."/>
            <person name="Pedulla M.L."/>
            <person name="Ford M.E."/>
            <person name="Peebles C.L."/>
            <person name="Hatfull G.H."/>
            <person name="Hendrix R.W."/>
        </authorList>
    </citation>
    <scope>NUCLEOTIDE SEQUENCE [LARGE SCALE GENOMIC DNA]</scope>
    <source>
        <strain evidence="1">G</strain>
    </source>
</reference>
<gene>
    <name evidence="1" type="primary">30</name>
    <name evidence="1" type="ORF">G_30</name>
</gene>
<dbReference type="RefSeq" id="YP_009015341.1">
    <property type="nucleotide sequence ID" value="NC_023719.1"/>
</dbReference>
<sequence>MIKILDKFNEHVESILTMTALLNYDIYNENISYHASKGKMHEKTYRVIKNEMHIDNFFRLRFDSSSIVEISLMYKNNEGYWQTKDLIKAPNEEEVKNMLDLLIINNNEGN</sequence>
<accession>G3MBA0</accession>
<dbReference type="KEGG" id="vg:18563249"/>
<dbReference type="EMBL" id="JN638751">
    <property type="protein sequence ID" value="AEO93301.1"/>
    <property type="molecule type" value="Genomic_DNA"/>
</dbReference>
<protein>
    <submittedName>
        <fullName evidence="1">Gp30</fullName>
    </submittedName>
</protein>
<evidence type="ECO:0000313" key="2">
    <source>
        <dbReference type="Proteomes" id="UP000009273"/>
    </source>
</evidence>
<organism evidence="1 2">
    <name type="scientific">Bacillus phage G</name>
    <dbReference type="NCBI Taxonomy" id="2884420"/>
    <lineage>
        <taxon>Viruses</taxon>
        <taxon>Duplodnaviria</taxon>
        <taxon>Heunggongvirae</taxon>
        <taxon>Uroviricota</taxon>
        <taxon>Caudoviricetes</taxon>
        <taxon>Donellivirus</taxon>
        <taxon>Donellivirus gee</taxon>
    </lineage>
</organism>
<dbReference type="GeneID" id="18563249"/>